<evidence type="ECO:0000256" key="3">
    <source>
        <dbReference type="ARBA" id="ARBA00023163"/>
    </source>
</evidence>
<dbReference type="KEGG" id="act:ACLA_098700"/>
<dbReference type="PROSITE" id="PS50048">
    <property type="entry name" value="ZN2_CY6_FUNGAL_2"/>
    <property type="match status" value="1"/>
</dbReference>
<dbReference type="InterPro" id="IPR036864">
    <property type="entry name" value="Zn2-C6_fun-type_DNA-bd_sf"/>
</dbReference>
<dbReference type="RefSeq" id="XP_001270354.1">
    <property type="nucleotide sequence ID" value="XM_001270353.1"/>
</dbReference>
<dbReference type="Pfam" id="PF00172">
    <property type="entry name" value="Zn_clus"/>
    <property type="match status" value="1"/>
</dbReference>
<dbReference type="InterPro" id="IPR053157">
    <property type="entry name" value="Sterol_Uptake_Regulator"/>
</dbReference>
<evidence type="ECO:0000259" key="5">
    <source>
        <dbReference type="PROSITE" id="PS50048"/>
    </source>
</evidence>
<evidence type="ECO:0000313" key="6">
    <source>
        <dbReference type="EMBL" id="EAW08928.1"/>
    </source>
</evidence>
<dbReference type="GeneID" id="4702459"/>
<reference evidence="6 7" key="1">
    <citation type="journal article" date="2008" name="PLoS Genet.">
        <title>Genomic islands in the pathogenic filamentous fungus Aspergillus fumigatus.</title>
        <authorList>
            <person name="Fedorova N.D."/>
            <person name="Khaldi N."/>
            <person name="Joardar V.S."/>
            <person name="Maiti R."/>
            <person name="Amedeo P."/>
            <person name="Anderson M.J."/>
            <person name="Crabtree J."/>
            <person name="Silva J.C."/>
            <person name="Badger J.H."/>
            <person name="Albarraq A."/>
            <person name="Angiuoli S."/>
            <person name="Bussey H."/>
            <person name="Bowyer P."/>
            <person name="Cotty P.J."/>
            <person name="Dyer P.S."/>
            <person name="Egan A."/>
            <person name="Galens K."/>
            <person name="Fraser-Liggett C.M."/>
            <person name="Haas B.J."/>
            <person name="Inman J.M."/>
            <person name="Kent R."/>
            <person name="Lemieux S."/>
            <person name="Malavazi I."/>
            <person name="Orvis J."/>
            <person name="Roemer T."/>
            <person name="Ronning C.M."/>
            <person name="Sundaram J.P."/>
            <person name="Sutton G."/>
            <person name="Turner G."/>
            <person name="Venter J.C."/>
            <person name="White O.R."/>
            <person name="Whitty B.R."/>
            <person name="Youngman P."/>
            <person name="Wolfe K.H."/>
            <person name="Goldman G.H."/>
            <person name="Wortman J.R."/>
            <person name="Jiang B."/>
            <person name="Denning D.W."/>
            <person name="Nierman W.C."/>
        </authorList>
    </citation>
    <scope>NUCLEOTIDE SEQUENCE [LARGE SCALE GENOMIC DNA]</scope>
    <source>
        <strain evidence="7">ATCC 1007 / CBS 513.65 / DSM 816 / NCTC 3887 / NRRL 1</strain>
    </source>
</reference>
<dbReference type="SMART" id="SM00066">
    <property type="entry name" value="GAL4"/>
    <property type="match status" value="1"/>
</dbReference>
<evidence type="ECO:0000256" key="2">
    <source>
        <dbReference type="ARBA" id="ARBA00023125"/>
    </source>
</evidence>
<dbReference type="SUPFAM" id="SSF57701">
    <property type="entry name" value="Zn2/Cys6 DNA-binding domain"/>
    <property type="match status" value="1"/>
</dbReference>
<accession>A1CMZ1</accession>
<dbReference type="EMBL" id="DS027058">
    <property type="protein sequence ID" value="EAW08928.1"/>
    <property type="molecule type" value="Genomic_DNA"/>
</dbReference>
<protein>
    <submittedName>
        <fullName evidence="6">C6 zinc finger domain protein</fullName>
    </submittedName>
</protein>
<sequence length="385" mass="43588">MSTRRPHKKSRIGCVQCKQRHIKCDENKPRCQNCTNVQKICSFTSLAPHRPISGSAVHPRESPGSIFAHLAPSLEFSVKDLFLLHHFTTTTGVTLSSIRVVQRLWQTSVVQLSFAHDFLLHGILAISALHQASTGSESRAEFLLTASRHQSIALGRYQHAIQHYTPGKSDALFALSILLFFYVLATIQDESDRQPATPRVWDFQWIRIGRGIEVVLRANWTRISNGQLGVLLRLDEPGDPPAPPDFHDLAVLQRELLPALQDDEIAPEESQVYAEALQILNTYYRKLGMGLASRRRGIAVSKGQSVGAVIFRWLFDVPEVFIGLLEQGRPGALIIFAHYQPLLDRLGKFWWSQKSGSVTFYRIKASLDARYHRWLKFPQEYFAQA</sequence>
<proteinExistence type="predicted"/>
<evidence type="ECO:0000256" key="4">
    <source>
        <dbReference type="ARBA" id="ARBA00023242"/>
    </source>
</evidence>
<dbReference type="STRING" id="344612.A1CMZ1"/>
<keyword evidence="2" id="KW-0238">DNA-binding</keyword>
<keyword evidence="4" id="KW-0539">Nucleus</keyword>
<keyword evidence="7" id="KW-1185">Reference proteome</keyword>
<dbReference type="Proteomes" id="UP000006701">
    <property type="component" value="Unassembled WGS sequence"/>
</dbReference>
<dbReference type="InterPro" id="IPR001138">
    <property type="entry name" value="Zn2Cys6_DnaBD"/>
</dbReference>
<keyword evidence="3" id="KW-0804">Transcription</keyword>
<dbReference type="GO" id="GO:0001228">
    <property type="term" value="F:DNA-binding transcription activator activity, RNA polymerase II-specific"/>
    <property type="evidence" value="ECO:0007669"/>
    <property type="project" value="TreeGrafter"/>
</dbReference>
<name>A1CMZ1_ASPCL</name>
<organism evidence="6 7">
    <name type="scientific">Aspergillus clavatus (strain ATCC 1007 / CBS 513.65 / DSM 816 / NCTC 3887 / NRRL 1 / QM 1276 / 107)</name>
    <dbReference type="NCBI Taxonomy" id="344612"/>
    <lineage>
        <taxon>Eukaryota</taxon>
        <taxon>Fungi</taxon>
        <taxon>Dikarya</taxon>
        <taxon>Ascomycota</taxon>
        <taxon>Pezizomycotina</taxon>
        <taxon>Eurotiomycetes</taxon>
        <taxon>Eurotiomycetidae</taxon>
        <taxon>Eurotiales</taxon>
        <taxon>Aspergillaceae</taxon>
        <taxon>Aspergillus</taxon>
        <taxon>Aspergillus subgen. Fumigati</taxon>
    </lineage>
</organism>
<dbReference type="GO" id="GO:0008270">
    <property type="term" value="F:zinc ion binding"/>
    <property type="evidence" value="ECO:0007669"/>
    <property type="project" value="InterPro"/>
</dbReference>
<evidence type="ECO:0000313" key="7">
    <source>
        <dbReference type="Proteomes" id="UP000006701"/>
    </source>
</evidence>
<dbReference type="eggNOG" id="ENOG502R7IK">
    <property type="taxonomic scope" value="Eukaryota"/>
</dbReference>
<dbReference type="AlphaFoldDB" id="A1CMZ1"/>
<keyword evidence="1" id="KW-0805">Transcription regulation</keyword>
<gene>
    <name evidence="6" type="ORF">ACLA_098700</name>
</gene>
<dbReference type="GO" id="GO:0003677">
    <property type="term" value="F:DNA binding"/>
    <property type="evidence" value="ECO:0007669"/>
    <property type="project" value="UniProtKB-KW"/>
</dbReference>
<dbReference type="PANTHER" id="PTHR47784">
    <property type="entry name" value="STEROL UPTAKE CONTROL PROTEIN 2"/>
    <property type="match status" value="1"/>
</dbReference>
<dbReference type="PANTHER" id="PTHR47784:SF5">
    <property type="entry name" value="STEROL UPTAKE CONTROL PROTEIN 2"/>
    <property type="match status" value="1"/>
</dbReference>
<dbReference type="Pfam" id="PF11951">
    <property type="entry name" value="Fungal_trans_2"/>
    <property type="match status" value="1"/>
</dbReference>
<dbReference type="OMA" id="EWIQWPL"/>
<dbReference type="OrthoDB" id="5350673at2759"/>
<dbReference type="Gene3D" id="4.10.240.10">
    <property type="entry name" value="Zn(2)-C6 fungal-type DNA-binding domain"/>
    <property type="match status" value="1"/>
</dbReference>
<evidence type="ECO:0000256" key="1">
    <source>
        <dbReference type="ARBA" id="ARBA00023015"/>
    </source>
</evidence>
<dbReference type="HOGENOM" id="CLU_024934_5_2_1"/>
<dbReference type="PROSITE" id="PS00463">
    <property type="entry name" value="ZN2_CY6_FUNGAL_1"/>
    <property type="match status" value="1"/>
</dbReference>
<feature type="domain" description="Zn(2)-C6 fungal-type" evidence="5">
    <location>
        <begin position="13"/>
        <end position="43"/>
    </location>
</feature>
<dbReference type="CDD" id="cd00067">
    <property type="entry name" value="GAL4"/>
    <property type="match status" value="1"/>
</dbReference>
<dbReference type="VEuPathDB" id="FungiDB:ACLA_098700"/>
<dbReference type="InterPro" id="IPR021858">
    <property type="entry name" value="Fun_TF"/>
</dbReference>